<gene>
    <name evidence="1" type="ORF">CRN84_18330</name>
</gene>
<evidence type="ECO:0000313" key="2">
    <source>
        <dbReference type="Proteomes" id="UP000224974"/>
    </source>
</evidence>
<proteinExistence type="predicted"/>
<dbReference type="AlphaFoldDB" id="A0A2C6DIW1"/>
<name>A0A2C6DIW1_9GAMM</name>
<dbReference type="STRING" id="1111728.GCA_000427805_03715"/>
<protein>
    <submittedName>
        <fullName evidence="1">Uncharacterized protein</fullName>
    </submittedName>
</protein>
<evidence type="ECO:0000313" key="1">
    <source>
        <dbReference type="EMBL" id="PHI31156.1"/>
    </source>
</evidence>
<dbReference type="Proteomes" id="UP000224974">
    <property type="component" value="Unassembled WGS sequence"/>
</dbReference>
<accession>A0A2C6DIW1</accession>
<dbReference type="OrthoDB" id="9074499at2"/>
<organism evidence="1 2">
    <name type="scientific">Budvicia aquatica</name>
    <dbReference type="NCBI Taxonomy" id="82979"/>
    <lineage>
        <taxon>Bacteria</taxon>
        <taxon>Pseudomonadati</taxon>
        <taxon>Pseudomonadota</taxon>
        <taxon>Gammaproteobacteria</taxon>
        <taxon>Enterobacterales</taxon>
        <taxon>Budviciaceae</taxon>
        <taxon>Budvicia</taxon>
    </lineage>
</organism>
<sequence length="332" mass="36126">MRYYRIEITDENGGPINDSEGNVIGPWDTEKTKGVGLHVVFDIPTLGLDAGIAGASLAVFGLPLSILRHAVNLRGARITMYGGFQDGLPLANPEQSGVVVNGWISMAYGNWVGVNQSLNLTISPIPWLTEEGKGIAITLSGERGDKLSDVIRRGLTPAFPEEFPIKINIRDNLILREPLKVPCYTIFAVAVQIKRIVQSLSGGDTSYAGIRVVAHKGSIEISDDSYEPEEKDIAAKDLIGQPCWLGPMVMSFKTPLRTNLSINDRVKLPESLLSGSPLVVGSQQSKLPESARLNFSGIFQIIAIRHIGEFCNPSGEAWVTVFEAIELYKDQV</sequence>
<keyword evidence="2" id="KW-1185">Reference proteome</keyword>
<comment type="caution">
    <text evidence="1">The sequence shown here is derived from an EMBL/GenBank/DDBJ whole genome shotgun (WGS) entry which is preliminary data.</text>
</comment>
<dbReference type="RefSeq" id="WP_029095745.1">
    <property type="nucleotide sequence ID" value="NZ_PDDX01000001.1"/>
</dbReference>
<dbReference type="EMBL" id="PDDX01000001">
    <property type="protein sequence ID" value="PHI31156.1"/>
    <property type="molecule type" value="Genomic_DNA"/>
</dbReference>
<reference evidence="2" key="1">
    <citation type="submission" date="2017-09" db="EMBL/GenBank/DDBJ databases">
        <title>FDA dAtabase for Regulatory Grade micrObial Sequences (FDA-ARGOS): Supporting development and validation of Infectious Disease Dx tests.</title>
        <authorList>
            <person name="Minogue T."/>
            <person name="Wolcott M."/>
            <person name="Wasieloski L."/>
            <person name="Aguilar W."/>
            <person name="Moore D."/>
            <person name="Tallon L."/>
            <person name="Sadzewicz L."/>
            <person name="Ott S."/>
            <person name="Zhao X."/>
            <person name="Nagaraj S."/>
            <person name="Vavikolanu K."/>
            <person name="Aluvathingal J."/>
            <person name="Nadendla S."/>
            <person name="Sichtig H."/>
        </authorList>
    </citation>
    <scope>NUCLEOTIDE SEQUENCE [LARGE SCALE GENOMIC DNA]</scope>
    <source>
        <strain evidence="2">FDAARGOS_387</strain>
    </source>
</reference>